<dbReference type="PaxDb" id="3055-EDP06517"/>
<dbReference type="OrthoDB" id="541739at2759"/>
<reference evidence="1 2" key="1">
    <citation type="journal article" date="2007" name="Science">
        <title>The Chlamydomonas genome reveals the evolution of key animal and plant functions.</title>
        <authorList>
            <person name="Merchant S.S."/>
            <person name="Prochnik S.E."/>
            <person name="Vallon O."/>
            <person name="Harris E.H."/>
            <person name="Karpowicz S.J."/>
            <person name="Witman G.B."/>
            <person name="Terry A."/>
            <person name="Salamov A."/>
            <person name="Fritz-Laylin L.K."/>
            <person name="Marechal-Drouard L."/>
            <person name="Marshall W.F."/>
            <person name="Qu L.H."/>
            <person name="Nelson D.R."/>
            <person name="Sanderfoot A.A."/>
            <person name="Spalding M.H."/>
            <person name="Kapitonov V.V."/>
            <person name="Ren Q."/>
            <person name="Ferris P."/>
            <person name="Lindquist E."/>
            <person name="Shapiro H."/>
            <person name="Lucas S.M."/>
            <person name="Grimwood J."/>
            <person name="Schmutz J."/>
            <person name="Cardol P."/>
            <person name="Cerutti H."/>
            <person name="Chanfreau G."/>
            <person name="Chen C.L."/>
            <person name="Cognat V."/>
            <person name="Croft M.T."/>
            <person name="Dent R."/>
            <person name="Dutcher S."/>
            <person name="Fernandez E."/>
            <person name="Fukuzawa H."/>
            <person name="Gonzalez-Ballester D."/>
            <person name="Gonzalez-Halphen D."/>
            <person name="Hallmann A."/>
            <person name="Hanikenne M."/>
            <person name="Hippler M."/>
            <person name="Inwood W."/>
            <person name="Jabbari K."/>
            <person name="Kalanon M."/>
            <person name="Kuras R."/>
            <person name="Lefebvre P.A."/>
            <person name="Lemaire S.D."/>
            <person name="Lobanov A.V."/>
            <person name="Lohr M."/>
            <person name="Manuell A."/>
            <person name="Meier I."/>
            <person name="Mets L."/>
            <person name="Mittag M."/>
            <person name="Mittelmeier T."/>
            <person name="Moroney J.V."/>
            <person name="Moseley J."/>
            <person name="Napoli C."/>
            <person name="Nedelcu A.M."/>
            <person name="Niyogi K."/>
            <person name="Novoselov S.V."/>
            <person name="Paulsen I.T."/>
            <person name="Pazour G."/>
            <person name="Purton S."/>
            <person name="Ral J.P."/>
            <person name="Riano-Pachon D.M."/>
            <person name="Riekhof W."/>
            <person name="Rymarquis L."/>
            <person name="Schroda M."/>
            <person name="Stern D."/>
            <person name="Umen J."/>
            <person name="Willows R."/>
            <person name="Wilson N."/>
            <person name="Zimmer S.L."/>
            <person name="Allmer J."/>
            <person name="Balk J."/>
            <person name="Bisova K."/>
            <person name="Chen C.J."/>
            <person name="Elias M."/>
            <person name="Gendler K."/>
            <person name="Hauser C."/>
            <person name="Lamb M.R."/>
            <person name="Ledford H."/>
            <person name="Long J.C."/>
            <person name="Minagawa J."/>
            <person name="Page M.D."/>
            <person name="Pan J."/>
            <person name="Pootakham W."/>
            <person name="Roje S."/>
            <person name="Rose A."/>
            <person name="Stahlberg E."/>
            <person name="Terauchi A.M."/>
            <person name="Yang P."/>
            <person name="Ball S."/>
            <person name="Bowler C."/>
            <person name="Dieckmann C.L."/>
            <person name="Gladyshev V.N."/>
            <person name="Green P."/>
            <person name="Jorgensen R."/>
            <person name="Mayfield S."/>
            <person name="Mueller-Roeber B."/>
            <person name="Rajamani S."/>
            <person name="Sayre R.T."/>
            <person name="Brokstein P."/>
            <person name="Dubchak I."/>
            <person name="Goodstein D."/>
            <person name="Hornick L."/>
            <person name="Huang Y.W."/>
            <person name="Jhaveri J."/>
            <person name="Luo Y."/>
            <person name="Martinez D."/>
            <person name="Ngau W.C."/>
            <person name="Otillar B."/>
            <person name="Poliakov A."/>
            <person name="Porter A."/>
            <person name="Szajkowski L."/>
            <person name="Werner G."/>
            <person name="Zhou K."/>
            <person name="Grigoriev I.V."/>
            <person name="Rokhsar D.S."/>
            <person name="Grossman A.R."/>
        </authorList>
    </citation>
    <scope>NUCLEOTIDE SEQUENCE [LARGE SCALE GENOMIC DNA]</scope>
    <source>
        <strain evidence="2">CC-503</strain>
    </source>
</reference>
<dbReference type="Proteomes" id="UP000006906">
    <property type="component" value="Chromosome 10"/>
</dbReference>
<dbReference type="RefSeq" id="XP_042919925.1">
    <property type="nucleotide sequence ID" value="XM_043066528.1"/>
</dbReference>
<protein>
    <submittedName>
        <fullName evidence="1">Uncharacterized protein</fullName>
    </submittedName>
</protein>
<evidence type="ECO:0000313" key="2">
    <source>
        <dbReference type="Proteomes" id="UP000006906"/>
    </source>
</evidence>
<name>A8ICA5_CHLRE</name>
<dbReference type="HOGENOM" id="CLU_657825_0_0_1"/>
<dbReference type="GeneID" id="5728208"/>
<evidence type="ECO:0000313" key="1">
    <source>
        <dbReference type="EMBL" id="PNW77155.1"/>
    </source>
</evidence>
<dbReference type="Gramene" id="PNW77155">
    <property type="protein sequence ID" value="PNW77155"/>
    <property type="gene ID" value="CHLRE_10g424550v5"/>
</dbReference>
<dbReference type="EMBL" id="CM008971">
    <property type="protein sequence ID" value="PNW77155.1"/>
    <property type="molecule type" value="Genomic_DNA"/>
</dbReference>
<dbReference type="InParanoid" id="A8ICA5"/>
<dbReference type="KEGG" id="cre:CHLRE_10g424550v5"/>
<organism evidence="1 2">
    <name type="scientific">Chlamydomonas reinhardtii</name>
    <name type="common">Chlamydomonas smithii</name>
    <dbReference type="NCBI Taxonomy" id="3055"/>
    <lineage>
        <taxon>Eukaryota</taxon>
        <taxon>Viridiplantae</taxon>
        <taxon>Chlorophyta</taxon>
        <taxon>core chlorophytes</taxon>
        <taxon>Chlorophyceae</taxon>
        <taxon>CS clade</taxon>
        <taxon>Chlamydomonadales</taxon>
        <taxon>Chlamydomonadaceae</taxon>
        <taxon>Chlamydomonas</taxon>
    </lineage>
</organism>
<keyword evidence="2" id="KW-1185">Reference proteome</keyword>
<accession>A8ICA5</accession>
<gene>
    <name evidence="1" type="ORF">CHLRE_10g424550v5</name>
</gene>
<dbReference type="AlphaFoldDB" id="A8ICA5"/>
<proteinExistence type="predicted"/>
<sequence length="418" mass="44164">MRAALSLTRRVSARGASATALSPRSSAESSELSEACNAALQAQERAFSSGGMLRMRASSSPWTLQHERQSTAALASSSSSLAAAAAWQASVLQSESTLVEDWLAAMHQVDAEARNMCSGLLSRNPTLLYRDAVRTTGVVQALVEATRQRHLLRPYHMQDAHVLALVDRYTPESLRARLAELHRLVWQKLDDSNTPALFAARTSLDMLDLDAKALALKAQALRALIPEFLPSTVLRACPELLDVQVDDLPHHVRRAGDVVVVGAHTQAELVAPNNVVIVRSKVLEQQQPSATGASGAGTLASPGSSPPVPVSPFAAAAAAAGASSGMAAGRLLRTARCGAQALLRDSAPASGAGAMMSREVTKVFCNTRQLVYAAGDQVEVRVEDPHKAQEDLSAACRMAVLQRLSLAGQASTGHVRVA</sequence>